<evidence type="ECO:0000313" key="5">
    <source>
        <dbReference type="EMBL" id="PSN70750.1"/>
    </source>
</evidence>
<name>A0A2T2NZ96_CORCC</name>
<dbReference type="InterPro" id="IPR050693">
    <property type="entry name" value="Hsp70_NEF-Inhibitors"/>
</dbReference>
<accession>A0A2T2NZ96</accession>
<dbReference type="SUPFAM" id="SSF48371">
    <property type="entry name" value="ARM repeat"/>
    <property type="match status" value="1"/>
</dbReference>
<dbReference type="OrthoDB" id="10250458at2759"/>
<gene>
    <name evidence="5" type="ORF">BS50DRAFT_570254</name>
</gene>
<dbReference type="Pfam" id="PF08609">
    <property type="entry name" value="Fes1"/>
    <property type="match status" value="1"/>
</dbReference>
<organism evidence="5 6">
    <name type="scientific">Corynespora cassiicola Philippines</name>
    <dbReference type="NCBI Taxonomy" id="1448308"/>
    <lineage>
        <taxon>Eukaryota</taxon>
        <taxon>Fungi</taxon>
        <taxon>Dikarya</taxon>
        <taxon>Ascomycota</taxon>
        <taxon>Pezizomycotina</taxon>
        <taxon>Dothideomycetes</taxon>
        <taxon>Pleosporomycetidae</taxon>
        <taxon>Pleosporales</taxon>
        <taxon>Corynesporascaceae</taxon>
        <taxon>Corynespora</taxon>
    </lineage>
</organism>
<evidence type="ECO:0000256" key="3">
    <source>
        <dbReference type="ARBA" id="ARBA00024912"/>
    </source>
</evidence>
<evidence type="ECO:0000256" key="1">
    <source>
        <dbReference type="ARBA" id="ARBA00011045"/>
    </source>
</evidence>
<keyword evidence="2" id="KW-0677">Repeat</keyword>
<dbReference type="EMBL" id="KZ678131">
    <property type="protein sequence ID" value="PSN70750.1"/>
    <property type="molecule type" value="Genomic_DNA"/>
</dbReference>
<evidence type="ECO:0000256" key="2">
    <source>
        <dbReference type="ARBA" id="ARBA00022737"/>
    </source>
</evidence>
<feature type="domain" description="Nucleotide exchange factor Fes1" evidence="4">
    <location>
        <begin position="6"/>
        <end position="90"/>
    </location>
</feature>
<dbReference type="STRING" id="1448308.A0A2T2NZ96"/>
<evidence type="ECO:0000259" key="4">
    <source>
        <dbReference type="Pfam" id="PF08609"/>
    </source>
</evidence>
<dbReference type="PANTHER" id="PTHR19316">
    <property type="entry name" value="PROTEIN FOLDING REGULATOR"/>
    <property type="match status" value="1"/>
</dbReference>
<protein>
    <submittedName>
        <fullName evidence="5">Hsp70 nucleotide exchange factor fes1</fullName>
    </submittedName>
</protein>
<dbReference type="InterPro" id="IPR016024">
    <property type="entry name" value="ARM-type_fold"/>
</dbReference>
<evidence type="ECO:0000313" key="6">
    <source>
        <dbReference type="Proteomes" id="UP000240883"/>
    </source>
</evidence>
<dbReference type="InterPro" id="IPR011989">
    <property type="entry name" value="ARM-like"/>
</dbReference>
<reference evidence="5 6" key="1">
    <citation type="journal article" date="2018" name="Front. Microbiol.">
        <title>Genome-Wide Analysis of Corynespora cassiicola Leaf Fall Disease Putative Effectors.</title>
        <authorList>
            <person name="Lopez D."/>
            <person name="Ribeiro S."/>
            <person name="Label P."/>
            <person name="Fumanal B."/>
            <person name="Venisse J.S."/>
            <person name="Kohler A."/>
            <person name="de Oliveira R.R."/>
            <person name="Labutti K."/>
            <person name="Lipzen A."/>
            <person name="Lail K."/>
            <person name="Bauer D."/>
            <person name="Ohm R.A."/>
            <person name="Barry K.W."/>
            <person name="Spatafora J."/>
            <person name="Grigoriev I.V."/>
            <person name="Martin F.M."/>
            <person name="Pujade-Renaud V."/>
        </authorList>
    </citation>
    <scope>NUCLEOTIDE SEQUENCE [LARGE SCALE GENOMIC DNA]</scope>
    <source>
        <strain evidence="5 6">Philippines</strain>
    </source>
</reference>
<proteinExistence type="inferred from homology"/>
<dbReference type="GO" id="GO:0000774">
    <property type="term" value="F:adenyl-nucleotide exchange factor activity"/>
    <property type="evidence" value="ECO:0007669"/>
    <property type="project" value="TreeGrafter"/>
</dbReference>
<comment type="similarity">
    <text evidence="1">Belongs to the FES1 family.</text>
</comment>
<sequence>MNDPNLNTLLKWGIENSDASKDSGADAPKTKVTSEALAALMNMGHVKSQADMMLEQMALVEDENIDIETRCDAFENFSELVEQIDNANNMPAITPVKDKPAGPENPDMWTRLLGHLQNTEDRLRMWAAASCSAAVQNNIKSQERLLINGGLLTLVKMATEDPHQGVRKKAVSALSSAVRNFQPGLDTVVSKLPTEHKPTGKIDANDMESVNTLINGLREKA</sequence>
<dbReference type="AlphaFoldDB" id="A0A2T2NZ96"/>
<dbReference type="Gene3D" id="1.25.10.10">
    <property type="entry name" value="Leucine-rich Repeat Variant"/>
    <property type="match status" value="1"/>
</dbReference>
<dbReference type="Proteomes" id="UP000240883">
    <property type="component" value="Unassembled WGS sequence"/>
</dbReference>
<dbReference type="InterPro" id="IPR013918">
    <property type="entry name" value="Nucleotide_exch_fac_Fes1"/>
</dbReference>
<comment type="function">
    <text evidence="3">Functions as a nucleotide exchange factor (NEF) for Hsp70 chaperones which accelerates the release of ADP. Required for fully efficient Hsp70-mediated folding of proteins.</text>
</comment>
<dbReference type="PANTHER" id="PTHR19316:SF18">
    <property type="entry name" value="HSP70-BINDING PROTEIN 1"/>
    <property type="match status" value="1"/>
</dbReference>
<keyword evidence="6" id="KW-1185">Reference proteome</keyword>
<dbReference type="GO" id="GO:0005783">
    <property type="term" value="C:endoplasmic reticulum"/>
    <property type="evidence" value="ECO:0007669"/>
    <property type="project" value="TreeGrafter"/>
</dbReference>